<protein>
    <submittedName>
        <fullName evidence="1">Putative GIY YIG homing endonuclease</fullName>
    </submittedName>
</protein>
<keyword evidence="1" id="KW-0540">Nuclease</keyword>
<dbReference type="SUPFAM" id="SSF82771">
    <property type="entry name" value="GIY-YIG endonuclease"/>
    <property type="match status" value="1"/>
</dbReference>
<proteinExistence type="predicted"/>
<evidence type="ECO:0000313" key="1">
    <source>
        <dbReference type="EMBL" id="ALO63176.1"/>
    </source>
</evidence>
<dbReference type="AlphaFoldDB" id="A0A0S2LPW7"/>
<keyword evidence="1" id="KW-0934">Plastid</keyword>
<accession>A0A0S2LPW7</accession>
<keyword evidence="1" id="KW-0255">Endonuclease</keyword>
<dbReference type="EMBL" id="KT625416">
    <property type="protein sequence ID" value="ALO63176.1"/>
    <property type="molecule type" value="Genomic_DNA"/>
</dbReference>
<geneLocation type="chloroplast" evidence="1"/>
<organism evidence="1">
    <name type="scientific">Chloromonas perforata</name>
    <dbReference type="NCBI Taxonomy" id="51730"/>
    <lineage>
        <taxon>Eukaryota</taxon>
        <taxon>Viridiplantae</taxon>
        <taxon>Chlorophyta</taxon>
        <taxon>core chlorophytes</taxon>
        <taxon>Chlorophyceae</taxon>
        <taxon>CS clade</taxon>
        <taxon>Chlamydomonadales</taxon>
        <taxon>Chlamydomonadaceae</taxon>
        <taxon>Chloromonadinia</taxon>
        <taxon>Chloromonas</taxon>
    </lineage>
</organism>
<keyword evidence="1" id="KW-0378">Hydrolase</keyword>
<keyword evidence="1" id="KW-0150">Chloroplast</keyword>
<reference evidence="1" key="1">
    <citation type="journal article" date="2015" name="BMC Evol. Biol.">
        <title>Chloroplast phylogenomic analysis of chlorophyte green algae identifies a novel lineage sister to the Sphaeropleales (Chlorophyceae).</title>
        <authorList>
            <person name="Lemieux C."/>
            <person name="Vincent A.T."/>
            <person name="Labarre A."/>
            <person name="Otis C."/>
            <person name="Turmel M."/>
        </authorList>
    </citation>
    <scope>NUCLEOTIDE SEQUENCE</scope>
</reference>
<dbReference type="InterPro" id="IPR035901">
    <property type="entry name" value="GIY-YIG_endonuc_sf"/>
</dbReference>
<sequence>MLIFKKGEEHAIVIVIVQQNPLTKPLCTKSEKKEVTFLNNPGIYELWDTVNDKSYYGESSCLMHRLDLHRQELERGFHSNAGLNTAMQNGISIADIQFIVLDCGPEWALLDHRKVRENAYIERNGDTNRCYSTNFDGGKSAPPKRIIMRPFMAYNTRYQSTRAAVKGEAEKGRPLY</sequence>
<name>A0A0S2LPW7_9CHLO</name>
<dbReference type="Gene3D" id="3.40.1440.10">
    <property type="entry name" value="GIY-YIG endonuclease"/>
    <property type="match status" value="1"/>
</dbReference>
<gene>
    <name evidence="1" type="primary">orf176</name>
</gene>
<dbReference type="GO" id="GO:0004519">
    <property type="term" value="F:endonuclease activity"/>
    <property type="evidence" value="ECO:0007669"/>
    <property type="project" value="UniProtKB-KW"/>
</dbReference>